<dbReference type="AlphaFoldDB" id="A0AAF0FFE7"/>
<reference evidence="3" key="1">
    <citation type="submission" date="2023-02" db="EMBL/GenBank/DDBJ databases">
        <title>Mating type loci evolution in Malassezia.</title>
        <authorList>
            <person name="Coelho M.A."/>
        </authorList>
    </citation>
    <scope>NUCLEOTIDE SEQUENCE</scope>
    <source>
        <strain evidence="3">CBS 14136</strain>
    </source>
</reference>
<evidence type="ECO:0000256" key="1">
    <source>
        <dbReference type="ARBA" id="ARBA00007398"/>
    </source>
</evidence>
<dbReference type="Gene3D" id="3.40.50.1010">
    <property type="entry name" value="5'-nuclease"/>
    <property type="match status" value="1"/>
</dbReference>
<evidence type="ECO:0000313" key="4">
    <source>
        <dbReference type="Proteomes" id="UP001214628"/>
    </source>
</evidence>
<name>A0AAF0FFE7_9BASI</name>
<dbReference type="InterPro" id="IPR029060">
    <property type="entry name" value="PIN-like_dom_sf"/>
</dbReference>
<evidence type="ECO:0008006" key="5">
    <source>
        <dbReference type="Google" id="ProtNLM"/>
    </source>
</evidence>
<accession>A0AAF0FFE7</accession>
<proteinExistence type="inferred from homology"/>
<feature type="compositionally biased region" description="Acidic residues" evidence="2">
    <location>
        <begin position="552"/>
        <end position="563"/>
    </location>
</feature>
<dbReference type="EMBL" id="CP118381">
    <property type="protein sequence ID" value="WFD45026.1"/>
    <property type="molecule type" value="Genomic_DNA"/>
</dbReference>
<comment type="similarity">
    <text evidence="1">Belongs to the asteroid family.</text>
</comment>
<dbReference type="Proteomes" id="UP001214628">
    <property type="component" value="Chromosome 7"/>
</dbReference>
<dbReference type="InterPro" id="IPR026832">
    <property type="entry name" value="Asteroid"/>
</dbReference>
<feature type="region of interest" description="Disordered" evidence="2">
    <location>
        <begin position="809"/>
        <end position="837"/>
    </location>
</feature>
<feature type="compositionally biased region" description="Acidic residues" evidence="2">
    <location>
        <begin position="221"/>
        <end position="232"/>
    </location>
</feature>
<feature type="region of interest" description="Disordered" evidence="2">
    <location>
        <begin position="220"/>
        <end position="246"/>
    </location>
</feature>
<protein>
    <recommendedName>
        <fullName evidence="5">PIN domain-like protein</fullName>
    </recommendedName>
</protein>
<dbReference type="SUPFAM" id="SSF88723">
    <property type="entry name" value="PIN domain-like"/>
    <property type="match status" value="1"/>
</dbReference>
<evidence type="ECO:0000313" key="3">
    <source>
        <dbReference type="EMBL" id="WFD45026.1"/>
    </source>
</evidence>
<gene>
    <name evidence="3" type="ORF">MPSI1_003702</name>
</gene>
<keyword evidence="4" id="KW-1185">Reference proteome</keyword>
<organism evidence="3 4">
    <name type="scientific">Malassezia psittaci</name>
    <dbReference type="NCBI Taxonomy" id="1821823"/>
    <lineage>
        <taxon>Eukaryota</taxon>
        <taxon>Fungi</taxon>
        <taxon>Dikarya</taxon>
        <taxon>Basidiomycota</taxon>
        <taxon>Ustilaginomycotina</taxon>
        <taxon>Malasseziomycetes</taxon>
        <taxon>Malasseziales</taxon>
        <taxon>Malasseziaceae</taxon>
        <taxon>Malassezia</taxon>
    </lineage>
</organism>
<dbReference type="PANTHER" id="PTHR15665">
    <property type="entry name" value="ASTEROID PROTEIN"/>
    <property type="match status" value="1"/>
</dbReference>
<feature type="region of interest" description="Disordered" evidence="2">
    <location>
        <begin position="509"/>
        <end position="570"/>
    </location>
</feature>
<sequence>MGVLGLTRWSSESERLISSEWTLPVPQSSSPALVDGEPAQLDTDGQWLVIDAWAWVHYIWHSMNTNVYQGGSMVSFRLLLGSWITTLRSAGFRLVVIIDGPRLHQKLQSTLSRTQNYVRLNAKLMRAGMKLRTDAEFEHGRILPAGLSECLFSVLDTYEVETQVGAEEVDVAIAQLANEREGYVVSRDSDFLILCGNAPDCKGYIPLSTLEFIAKGTAEANAEEPPAEEDDGFTTVSTAKSKRGKKQQAAAKLANLPYVMRKPVLPLDEAQMQQNAVRFRCFSSGRVASQLKIPMNLLSVFGALVGTEQRSNDHQELFNIIFHGVNNRMPIIAQVLAEQYARVKEAQDEDLSDSQAGEYALELRDPVLRLLAKTLDALVEYGRKRRGAQITVSWEMRHAIVHNMHSVALSYMPGNRDEAIERFMEKSDVKGLQLYQEAYWKRQLDQVMVSVLLERMFIARIFLEEPEEPASQRYILRDLRELVWSILLSVWLGAHPEAQQAPTELIQQMEKAKIQGDQDQSIDLNEEDQQPTSGSTSDVSDDENGLAKADESNDASDQDEQTETDAKHEAYVASLPKITEYTRTEYALRKDELIVRPWTQLLQEFCQRAGNPLPKALQEALNSSDSESSAPVYPAELQQSSRMELWTAAHYLQQSDLAHLPKDLWAFVAAMRYTIVANHERLGQLRTKHNWTLAEVEAAVYSAVILRNLHKNATNAELQTITEAYLSGSPPNRSITLSTMLAFALETSYWLTQSLLLVEEVGHAEFEAPLFHARLAEHSDEAWSKYEDSELVKQVLQAIVQGCESRLGRPRAKTSGLSKAQTPRPRRHHGWLSETTL</sequence>
<dbReference type="PANTHER" id="PTHR15665:SF1">
    <property type="entry name" value="PROTEIN ASTEROID HOMOLOG 1"/>
    <property type="match status" value="1"/>
</dbReference>
<evidence type="ECO:0000256" key="2">
    <source>
        <dbReference type="SAM" id="MobiDB-lite"/>
    </source>
</evidence>